<dbReference type="Pfam" id="PF00201">
    <property type="entry name" value="UDPGT"/>
    <property type="match status" value="1"/>
</dbReference>
<evidence type="ECO:0000313" key="11">
    <source>
        <dbReference type="Proteomes" id="UP000035681"/>
    </source>
</evidence>
<dbReference type="FunFam" id="3.40.50.2000:FF:000038">
    <property type="entry name" value="UDP-GlucuronosylTransferase"/>
    <property type="match status" value="1"/>
</dbReference>
<name>A0AAF5D906_STRER</name>
<evidence type="ECO:0000256" key="1">
    <source>
        <dbReference type="ARBA" id="ARBA00004167"/>
    </source>
</evidence>
<evidence type="ECO:0000256" key="5">
    <source>
        <dbReference type="ARBA" id="ARBA00022679"/>
    </source>
</evidence>
<dbReference type="GO" id="GO:0016020">
    <property type="term" value="C:membrane"/>
    <property type="evidence" value="ECO:0007669"/>
    <property type="project" value="UniProtKB-SubCell"/>
</dbReference>
<dbReference type="PANTHER" id="PTHR48043:SF150">
    <property type="entry name" value="GLUCURONOSYLTRANSFERASE"/>
    <property type="match status" value="1"/>
</dbReference>
<protein>
    <recommendedName>
        <fullName evidence="3">glucuronosyltransferase</fullName>
        <ecNumber evidence="3">2.4.1.17</ecNumber>
    </recommendedName>
</protein>
<keyword evidence="4" id="KW-0328">Glycosyltransferase</keyword>
<reference evidence="12" key="1">
    <citation type="submission" date="2024-02" db="UniProtKB">
        <authorList>
            <consortium name="WormBaseParasite"/>
        </authorList>
    </citation>
    <scope>IDENTIFICATION</scope>
</reference>
<evidence type="ECO:0000256" key="8">
    <source>
        <dbReference type="ARBA" id="ARBA00022989"/>
    </source>
</evidence>
<dbReference type="PANTHER" id="PTHR48043">
    <property type="entry name" value="EG:EG0003.4 PROTEIN-RELATED"/>
    <property type="match status" value="1"/>
</dbReference>
<comment type="subcellular location">
    <subcellularLocation>
        <location evidence="1">Membrane</location>
        <topology evidence="1">Single-pass membrane protein</topology>
    </subcellularLocation>
</comment>
<evidence type="ECO:0000256" key="9">
    <source>
        <dbReference type="ARBA" id="ARBA00023136"/>
    </source>
</evidence>
<dbReference type="PROSITE" id="PS00375">
    <property type="entry name" value="UDPGT"/>
    <property type="match status" value="1"/>
</dbReference>
<keyword evidence="6" id="KW-0812">Transmembrane</keyword>
<dbReference type="Gene3D" id="3.40.50.2000">
    <property type="entry name" value="Glycogen Phosphorylase B"/>
    <property type="match status" value="1"/>
</dbReference>
<accession>A0AAF5D906</accession>
<keyword evidence="7" id="KW-0732">Signal</keyword>
<dbReference type="EC" id="2.4.1.17" evidence="3"/>
<dbReference type="InterPro" id="IPR050271">
    <property type="entry name" value="UDP-glycosyltransferase"/>
</dbReference>
<keyword evidence="9" id="KW-0472">Membrane</keyword>
<proteinExistence type="inferred from homology"/>
<evidence type="ECO:0000256" key="2">
    <source>
        <dbReference type="ARBA" id="ARBA00009995"/>
    </source>
</evidence>
<evidence type="ECO:0000256" key="7">
    <source>
        <dbReference type="ARBA" id="ARBA00022729"/>
    </source>
</evidence>
<dbReference type="WBParaSite" id="TCONS_00007644.p1">
    <property type="protein sequence ID" value="TCONS_00007644.p1"/>
    <property type="gene ID" value="XLOC_005676"/>
</dbReference>
<dbReference type="AlphaFoldDB" id="A0AAF5D906"/>
<dbReference type="InterPro" id="IPR035595">
    <property type="entry name" value="UDP_glycos_trans_CS"/>
</dbReference>
<evidence type="ECO:0000256" key="3">
    <source>
        <dbReference type="ARBA" id="ARBA00012544"/>
    </source>
</evidence>
<keyword evidence="8" id="KW-1133">Transmembrane helix</keyword>
<evidence type="ECO:0000256" key="4">
    <source>
        <dbReference type="ARBA" id="ARBA00022676"/>
    </source>
</evidence>
<dbReference type="Proteomes" id="UP000035681">
    <property type="component" value="Unplaced"/>
</dbReference>
<evidence type="ECO:0000256" key="10">
    <source>
        <dbReference type="ARBA" id="ARBA00047475"/>
    </source>
</evidence>
<organism evidence="11 12">
    <name type="scientific">Strongyloides stercoralis</name>
    <name type="common">Threadworm</name>
    <dbReference type="NCBI Taxonomy" id="6248"/>
    <lineage>
        <taxon>Eukaryota</taxon>
        <taxon>Metazoa</taxon>
        <taxon>Ecdysozoa</taxon>
        <taxon>Nematoda</taxon>
        <taxon>Chromadorea</taxon>
        <taxon>Rhabditida</taxon>
        <taxon>Tylenchina</taxon>
        <taxon>Panagrolaimomorpha</taxon>
        <taxon>Strongyloidoidea</taxon>
        <taxon>Strongyloididae</taxon>
        <taxon>Strongyloides</taxon>
    </lineage>
</organism>
<evidence type="ECO:0000256" key="6">
    <source>
        <dbReference type="ARBA" id="ARBA00022692"/>
    </source>
</evidence>
<keyword evidence="5" id="KW-0808">Transferase</keyword>
<evidence type="ECO:0000313" key="12">
    <source>
        <dbReference type="WBParaSite" id="TCONS_00007644.p1"/>
    </source>
</evidence>
<dbReference type="CDD" id="cd03784">
    <property type="entry name" value="GT1_Gtf-like"/>
    <property type="match status" value="1"/>
</dbReference>
<dbReference type="SUPFAM" id="SSF53756">
    <property type="entry name" value="UDP-Glycosyltransferase/glycogen phosphorylase"/>
    <property type="match status" value="1"/>
</dbReference>
<sequence length="678" mass="77857">MLTLLFNLTFFSYLFYFVNCWKILIFNPRLSHSHVNYVGKIADILQEAGNNVTVIQQVQARKVSTIGSKKAKVIIIDGIDVEEELKLMKNDFDKNIWSSKGKNLFSVSKILKQVWSISKKQCKSLITNKELLKKLKNEKFDIGFAEKFSPCAFGIFNKINITTVISGAATGFGESFFEDHGLMYPTSYLPPIMGGENIPKGFKERLRNIITYYVSKYMYVDASILSIQQAFDEVYGSESPNIEKLSKKVAFIIVNSSPLLDFPHPKISKIIEIAGIEYNNYNKLNKLNKVNKINKLNNEWDIILNKRTKNVLLSFGSAIMSNEMPENIKKGIVETFKSFSNITFIWKYEDKNISFAGNCSNIIFKEWIPQIELLNDKRVDLFITHGGLNSVIELAHTKTPAIFIPLFSDQKRNAYMFTRYGTSKIFNKENLINSKKFINIIEEILKNNSYKEKAEKLSLMISKYPLNGKNTLIKSFDFAGSFGYVKEMDLPSINMKILYFINGKNYDSFSNKIIKYHPNFTIKIDPAVVTPCCVDMLSPGVCRLMLNRDPKKFIGQCRDNPDFSFLQCCYSCHFTTQAYQEYNISGDELYEKDAIKMLLNPYNSTNDNCFDRHGISFCESFLKRQGRWSSKTVSCSQSSLAFRICRRSCGYCSDQTKQATVKYDSEIAKDMKKCSRLF</sequence>
<comment type="catalytic activity">
    <reaction evidence="10">
        <text>glucuronate acceptor + UDP-alpha-D-glucuronate = acceptor beta-D-glucuronoside + UDP + H(+)</text>
        <dbReference type="Rhea" id="RHEA:21032"/>
        <dbReference type="ChEBI" id="CHEBI:15378"/>
        <dbReference type="ChEBI" id="CHEBI:58052"/>
        <dbReference type="ChEBI" id="CHEBI:58223"/>
        <dbReference type="ChEBI" id="CHEBI:132367"/>
        <dbReference type="ChEBI" id="CHEBI:132368"/>
        <dbReference type="EC" id="2.4.1.17"/>
    </reaction>
</comment>
<dbReference type="InterPro" id="IPR002213">
    <property type="entry name" value="UDP_glucos_trans"/>
</dbReference>
<comment type="similarity">
    <text evidence="2">Belongs to the UDP-glycosyltransferase family.</text>
</comment>
<dbReference type="GO" id="GO:0015020">
    <property type="term" value="F:glucuronosyltransferase activity"/>
    <property type="evidence" value="ECO:0007669"/>
    <property type="project" value="UniProtKB-EC"/>
</dbReference>
<keyword evidence="11" id="KW-1185">Reference proteome</keyword>